<dbReference type="AlphaFoldDB" id="D0W390"/>
<evidence type="ECO:0000313" key="2">
    <source>
        <dbReference type="Proteomes" id="UP000003294"/>
    </source>
</evidence>
<name>D0W390_NEICI</name>
<sequence>MKMPSETCLFQTAFILSSRGGGQADFLKSAVYTLKFGYFQ</sequence>
<dbReference type="EMBL" id="ACDY02000005">
    <property type="protein sequence ID" value="EEZ71887.1"/>
    <property type="molecule type" value="Genomic_DNA"/>
</dbReference>
<evidence type="ECO:0000313" key="1">
    <source>
        <dbReference type="EMBL" id="EEZ71887.1"/>
    </source>
</evidence>
<organism evidence="1 2">
    <name type="scientific">Neisseria cinerea ATCC 14685</name>
    <dbReference type="NCBI Taxonomy" id="546262"/>
    <lineage>
        <taxon>Bacteria</taxon>
        <taxon>Pseudomonadati</taxon>
        <taxon>Pseudomonadota</taxon>
        <taxon>Betaproteobacteria</taxon>
        <taxon>Neisseriales</taxon>
        <taxon>Neisseriaceae</taxon>
        <taxon>Neisseria</taxon>
    </lineage>
</organism>
<proteinExistence type="predicted"/>
<reference evidence="1 2" key="1">
    <citation type="submission" date="2009-10" db="EMBL/GenBank/DDBJ databases">
        <authorList>
            <person name="Weinstock G."/>
            <person name="Sodergren E."/>
            <person name="Clifton S."/>
            <person name="Fulton L."/>
            <person name="Fulton B."/>
            <person name="Courtney L."/>
            <person name="Fronick C."/>
            <person name="Harrison M."/>
            <person name="Strong C."/>
            <person name="Farmer C."/>
            <person name="Delahaunty K."/>
            <person name="Markovic C."/>
            <person name="Hall O."/>
            <person name="Minx P."/>
            <person name="Tomlinson C."/>
            <person name="Mitreva M."/>
            <person name="Nelson J."/>
            <person name="Hou S."/>
            <person name="Wollam A."/>
            <person name="Pepin K.H."/>
            <person name="Johnson M."/>
            <person name="Bhonagiri V."/>
            <person name="Nash W.E."/>
            <person name="Warren W."/>
            <person name="Chinwalla A."/>
            <person name="Mardis E.R."/>
            <person name="Wilson R.K."/>
        </authorList>
    </citation>
    <scope>NUCLEOTIDE SEQUENCE [LARGE SCALE GENOMIC DNA]</scope>
    <source>
        <strain evidence="1 2">ATCC 14685</strain>
    </source>
</reference>
<comment type="caution">
    <text evidence="1">The sequence shown here is derived from an EMBL/GenBank/DDBJ whole genome shotgun (WGS) entry which is preliminary data.</text>
</comment>
<dbReference type="Proteomes" id="UP000003294">
    <property type="component" value="Unassembled WGS sequence"/>
</dbReference>
<accession>D0W390</accession>
<gene>
    <name evidence="1" type="ORF">NEICINOT_04126</name>
</gene>
<protein>
    <submittedName>
        <fullName evidence="1">Uncharacterized protein</fullName>
    </submittedName>
</protein>